<dbReference type="SMART" id="SM00173">
    <property type="entry name" value="RAS"/>
    <property type="match status" value="1"/>
</dbReference>
<dbReference type="Pfam" id="PF00071">
    <property type="entry name" value="Ras"/>
    <property type="match status" value="1"/>
</dbReference>
<dbReference type="EC" id="3.6.5.2" evidence="2"/>
<evidence type="ECO:0000256" key="2">
    <source>
        <dbReference type="ARBA" id="ARBA00011984"/>
    </source>
</evidence>
<gene>
    <name evidence="5" type="ORF">AVEN_13714_1</name>
</gene>
<dbReference type="OrthoDB" id="265044at2759"/>
<evidence type="ECO:0000313" key="6">
    <source>
        <dbReference type="Proteomes" id="UP000499080"/>
    </source>
</evidence>
<dbReference type="PROSITE" id="PS51421">
    <property type="entry name" value="RAS"/>
    <property type="match status" value="1"/>
</dbReference>
<dbReference type="Gene3D" id="3.40.50.300">
    <property type="entry name" value="P-loop containing nucleotide triphosphate hydrolases"/>
    <property type="match status" value="1"/>
</dbReference>
<evidence type="ECO:0000256" key="1">
    <source>
        <dbReference type="ARBA" id="ARBA00008344"/>
    </source>
</evidence>
<proteinExistence type="inferred from homology"/>
<dbReference type="InterPro" id="IPR001806">
    <property type="entry name" value="Small_GTPase"/>
</dbReference>
<organism evidence="5 6">
    <name type="scientific">Araneus ventricosus</name>
    <name type="common">Orbweaver spider</name>
    <name type="synonym">Epeira ventricosa</name>
    <dbReference type="NCBI Taxonomy" id="182803"/>
    <lineage>
        <taxon>Eukaryota</taxon>
        <taxon>Metazoa</taxon>
        <taxon>Ecdysozoa</taxon>
        <taxon>Arthropoda</taxon>
        <taxon>Chelicerata</taxon>
        <taxon>Arachnida</taxon>
        <taxon>Araneae</taxon>
        <taxon>Araneomorphae</taxon>
        <taxon>Entelegynae</taxon>
        <taxon>Araneoidea</taxon>
        <taxon>Araneidae</taxon>
        <taxon>Araneus</taxon>
    </lineage>
</organism>
<evidence type="ECO:0000256" key="3">
    <source>
        <dbReference type="ARBA" id="ARBA00022801"/>
    </source>
</evidence>
<dbReference type="InterPro" id="IPR051065">
    <property type="entry name" value="Ras-related_GTPase"/>
</dbReference>
<dbReference type="SMART" id="SM00175">
    <property type="entry name" value="RAB"/>
    <property type="match status" value="1"/>
</dbReference>
<protein>
    <recommendedName>
        <fullName evidence="2">small monomeric GTPase</fullName>
        <ecNumber evidence="2">3.6.5.2</ecNumber>
    </recommendedName>
</protein>
<sequence length="224" mass="25752">MADILRRKKFKKMNCNSLRIEVLNRTSGIARKFSTAIIGKVSTGRHTLLHSFRCLSDPNIEVGEVINRRDLQLLLVNLTSNPSFNVRAARLQVHIFSLLDNQDSAGVRHFEEVIRRHVFCTLKNFILIYDITSTESFKELEDILQEINYIVEPRTCRFIVVGNKNDKERERQISPADGADLTSNCGARNFYECSALKNLNTQPVLNSVLHMGLHRRSSRRIRVN</sequence>
<comment type="catalytic activity">
    <reaction evidence="4">
        <text>GTP + H2O = GDP + phosphate + H(+)</text>
        <dbReference type="Rhea" id="RHEA:19669"/>
        <dbReference type="ChEBI" id="CHEBI:15377"/>
        <dbReference type="ChEBI" id="CHEBI:15378"/>
        <dbReference type="ChEBI" id="CHEBI:37565"/>
        <dbReference type="ChEBI" id="CHEBI:43474"/>
        <dbReference type="ChEBI" id="CHEBI:58189"/>
        <dbReference type="EC" id="3.6.5.2"/>
    </reaction>
</comment>
<dbReference type="Proteomes" id="UP000499080">
    <property type="component" value="Unassembled WGS sequence"/>
</dbReference>
<dbReference type="GO" id="GO:0005525">
    <property type="term" value="F:GTP binding"/>
    <property type="evidence" value="ECO:0007669"/>
    <property type="project" value="InterPro"/>
</dbReference>
<keyword evidence="3" id="KW-0378">Hydrolase</keyword>
<evidence type="ECO:0000313" key="5">
    <source>
        <dbReference type="EMBL" id="GBN87814.1"/>
    </source>
</evidence>
<keyword evidence="6" id="KW-1185">Reference proteome</keyword>
<name>A0A4Y2SHU4_ARAVE</name>
<dbReference type="EMBL" id="BGPR01021983">
    <property type="protein sequence ID" value="GBN87814.1"/>
    <property type="molecule type" value="Genomic_DNA"/>
</dbReference>
<dbReference type="PROSITE" id="PS51419">
    <property type="entry name" value="RAB"/>
    <property type="match status" value="1"/>
</dbReference>
<dbReference type="SUPFAM" id="SSF52540">
    <property type="entry name" value="P-loop containing nucleoside triphosphate hydrolases"/>
    <property type="match status" value="1"/>
</dbReference>
<comment type="similarity">
    <text evidence="1">Belongs to the small GTPase superfamily. Ras family.</text>
</comment>
<dbReference type="GO" id="GO:0003925">
    <property type="term" value="F:G protein activity"/>
    <property type="evidence" value="ECO:0007669"/>
    <property type="project" value="UniProtKB-EC"/>
</dbReference>
<dbReference type="PANTHER" id="PTHR45704">
    <property type="entry name" value="RAS-LIKE FAMILY MEMBER 11"/>
    <property type="match status" value="1"/>
</dbReference>
<dbReference type="InterPro" id="IPR027417">
    <property type="entry name" value="P-loop_NTPase"/>
</dbReference>
<comment type="caution">
    <text evidence="5">The sequence shown here is derived from an EMBL/GenBank/DDBJ whole genome shotgun (WGS) entry which is preliminary data.</text>
</comment>
<accession>A0A4Y2SHU4</accession>
<evidence type="ECO:0000256" key="4">
    <source>
        <dbReference type="ARBA" id="ARBA00048098"/>
    </source>
</evidence>
<reference evidence="5 6" key="1">
    <citation type="journal article" date="2019" name="Sci. Rep.">
        <title>Orb-weaving spider Araneus ventricosus genome elucidates the spidroin gene catalogue.</title>
        <authorList>
            <person name="Kono N."/>
            <person name="Nakamura H."/>
            <person name="Ohtoshi R."/>
            <person name="Moran D.A.P."/>
            <person name="Shinohara A."/>
            <person name="Yoshida Y."/>
            <person name="Fujiwara M."/>
            <person name="Mori M."/>
            <person name="Tomita M."/>
            <person name="Arakawa K."/>
        </authorList>
    </citation>
    <scope>NUCLEOTIDE SEQUENCE [LARGE SCALE GENOMIC DNA]</scope>
</reference>
<dbReference type="AlphaFoldDB" id="A0A4Y2SHU4"/>